<dbReference type="Proteomes" id="UP000326837">
    <property type="component" value="Chromosome"/>
</dbReference>
<dbReference type="RefSeq" id="WP_152097599.1">
    <property type="nucleotide sequence ID" value="NZ_AP021861.1"/>
</dbReference>
<dbReference type="KEGG" id="lpav:PLANPX_1067"/>
<feature type="transmembrane region" description="Helical" evidence="1">
    <location>
        <begin position="123"/>
        <end position="142"/>
    </location>
</feature>
<reference evidence="3" key="1">
    <citation type="submission" date="2019-10" db="EMBL/GenBank/DDBJ databases">
        <title>Lacipirellula parvula gen. nov., sp. nov., representing a lineage of planctomycetes widespread in freshwater anoxic habitats, and description of the family Lacipirellulaceae.</title>
        <authorList>
            <person name="Dedysh S.N."/>
            <person name="Kulichevskaya I.S."/>
            <person name="Beletsky A.V."/>
            <person name="Rakitin A.L."/>
            <person name="Mardanov A.V."/>
            <person name="Ivanova A.A."/>
            <person name="Saltykova V.X."/>
            <person name="Rijpstra W.I.C."/>
            <person name="Sinninghe Damste J.S."/>
            <person name="Ravin N.V."/>
        </authorList>
    </citation>
    <scope>NUCLEOTIDE SEQUENCE [LARGE SCALE GENOMIC DNA]</scope>
    <source>
        <strain evidence="3">PX69</strain>
    </source>
</reference>
<sequence length="309" mass="32965">MGKRRPRESRRLEGAAAAAPAGWLREPATIALLLMLAVVSLHLGDKLIGGGMGRAIGLGLALGAIPFHAALYSPWLWGAATLLLGWCAFGNAAAANHTYLLTYAALALTLALRLPTRDEAMDAAATAVRWLLVAVMTFAVVQKGLSADFRDGSYLSYLMLTGGVGQLAWEAGVAPETRRVLEENVRRDQQFTPTSRTFERDRVTLLNPFGKWLPLFVATFAVGILVAEAVLAVGFAWRPDSVWPHALLQAFGASLLLIRPETVFIATLTAAGALSARRADRRVLYGYVALGCVAIVLTLAGVTSRLDGG</sequence>
<evidence type="ECO:0000256" key="1">
    <source>
        <dbReference type="SAM" id="Phobius"/>
    </source>
</evidence>
<keyword evidence="3" id="KW-1185">Reference proteome</keyword>
<evidence type="ECO:0000313" key="2">
    <source>
        <dbReference type="EMBL" id="BBO31455.1"/>
    </source>
</evidence>
<feature type="transmembrane region" description="Helical" evidence="1">
    <location>
        <begin position="83"/>
        <end position="111"/>
    </location>
</feature>
<dbReference type="AlphaFoldDB" id="A0A5K7X4Y7"/>
<accession>A0A5K7X4Y7</accession>
<gene>
    <name evidence="2" type="ORF">PLANPX_1067</name>
</gene>
<protein>
    <submittedName>
        <fullName evidence="2">Uncharacterized protein</fullName>
    </submittedName>
</protein>
<keyword evidence="1" id="KW-0812">Transmembrane</keyword>
<evidence type="ECO:0000313" key="3">
    <source>
        <dbReference type="Proteomes" id="UP000326837"/>
    </source>
</evidence>
<dbReference type="EMBL" id="AP021861">
    <property type="protein sequence ID" value="BBO31455.1"/>
    <property type="molecule type" value="Genomic_DNA"/>
</dbReference>
<keyword evidence="1" id="KW-0472">Membrane</keyword>
<feature type="transmembrane region" description="Helical" evidence="1">
    <location>
        <begin position="56"/>
        <end position="77"/>
    </location>
</feature>
<name>A0A5K7X4Y7_9BACT</name>
<feature type="transmembrane region" description="Helical" evidence="1">
    <location>
        <begin position="283"/>
        <end position="302"/>
    </location>
</feature>
<keyword evidence="1" id="KW-1133">Transmembrane helix</keyword>
<feature type="transmembrane region" description="Helical" evidence="1">
    <location>
        <begin position="212"/>
        <end position="237"/>
    </location>
</feature>
<proteinExistence type="predicted"/>
<organism evidence="2 3">
    <name type="scientific">Lacipirellula parvula</name>
    <dbReference type="NCBI Taxonomy" id="2650471"/>
    <lineage>
        <taxon>Bacteria</taxon>
        <taxon>Pseudomonadati</taxon>
        <taxon>Planctomycetota</taxon>
        <taxon>Planctomycetia</taxon>
        <taxon>Pirellulales</taxon>
        <taxon>Lacipirellulaceae</taxon>
        <taxon>Lacipirellula</taxon>
    </lineage>
</organism>